<evidence type="ECO:0000313" key="1">
    <source>
        <dbReference type="EMBL" id="CDW47604.1"/>
    </source>
</evidence>
<feature type="non-terminal residue" evidence="1">
    <location>
        <position position="1"/>
    </location>
</feature>
<dbReference type="EMBL" id="HACA01030243">
    <property type="protein sequence ID" value="CDW47604.1"/>
    <property type="molecule type" value="Transcribed_RNA"/>
</dbReference>
<reference evidence="1" key="1">
    <citation type="submission" date="2014-05" db="EMBL/GenBank/DDBJ databases">
        <authorList>
            <person name="Chronopoulou M."/>
        </authorList>
    </citation>
    <scope>NUCLEOTIDE SEQUENCE</scope>
    <source>
        <tissue evidence="1">Whole organism</tissue>
    </source>
</reference>
<name>A0A0K2VAS5_LEPSM</name>
<accession>A0A0K2VAS5</accession>
<sequence length="48" mass="5532">SNRLNLYGKLWIPESWRILLLTCLEGCTKSSRRKEGSLVDRPSFHALS</sequence>
<protein>
    <submittedName>
        <fullName evidence="1">Uncharacterized protein</fullName>
    </submittedName>
</protein>
<dbReference type="AlphaFoldDB" id="A0A0K2VAS5"/>
<proteinExistence type="predicted"/>
<organism evidence="1">
    <name type="scientific">Lepeophtheirus salmonis</name>
    <name type="common">Salmon louse</name>
    <name type="synonym">Caligus salmonis</name>
    <dbReference type="NCBI Taxonomy" id="72036"/>
    <lineage>
        <taxon>Eukaryota</taxon>
        <taxon>Metazoa</taxon>
        <taxon>Ecdysozoa</taxon>
        <taxon>Arthropoda</taxon>
        <taxon>Crustacea</taxon>
        <taxon>Multicrustacea</taxon>
        <taxon>Hexanauplia</taxon>
        <taxon>Copepoda</taxon>
        <taxon>Siphonostomatoida</taxon>
        <taxon>Caligidae</taxon>
        <taxon>Lepeophtheirus</taxon>
    </lineage>
</organism>